<keyword evidence="4 5" id="KW-0472">Membrane</keyword>
<dbReference type="InterPro" id="IPR006214">
    <property type="entry name" value="Bax_inhibitor_1-related"/>
</dbReference>
<feature type="transmembrane region" description="Helical" evidence="5">
    <location>
        <begin position="149"/>
        <end position="170"/>
    </location>
</feature>
<dbReference type="PANTHER" id="PTHR23291:SF112">
    <property type="entry name" value="GROWTH HORMONE-INDUCIBLE TRANSMEMBRANE PROTEIN"/>
    <property type="match status" value="1"/>
</dbReference>
<dbReference type="GO" id="GO:0005743">
    <property type="term" value="C:mitochondrial inner membrane"/>
    <property type="evidence" value="ECO:0007669"/>
    <property type="project" value="TreeGrafter"/>
</dbReference>
<dbReference type="Proteomes" id="UP000614350">
    <property type="component" value="Unassembled WGS sequence"/>
</dbReference>
<comment type="caution">
    <text evidence="6">The sequence shown here is derived from an EMBL/GenBank/DDBJ whole genome shotgun (WGS) entry which is preliminary data.</text>
</comment>
<name>A0A834J986_VESVU</name>
<comment type="similarity">
    <text evidence="5">Belongs to the BI1 family.</text>
</comment>
<evidence type="ECO:0000256" key="5">
    <source>
        <dbReference type="RuleBase" id="RU004379"/>
    </source>
</evidence>
<evidence type="ECO:0000256" key="4">
    <source>
        <dbReference type="ARBA" id="ARBA00023136"/>
    </source>
</evidence>
<comment type="subcellular location">
    <subcellularLocation>
        <location evidence="1">Membrane</location>
        <topology evidence="1">Multi-pass membrane protein</topology>
    </subcellularLocation>
</comment>
<feature type="transmembrane region" description="Helical" evidence="5">
    <location>
        <begin position="239"/>
        <end position="258"/>
    </location>
</feature>
<reference evidence="6" key="1">
    <citation type="journal article" date="2020" name="G3 (Bethesda)">
        <title>High-Quality Assemblies for Three Invasive Social Wasps from the &lt;i&gt;Vespula&lt;/i&gt; Genus.</title>
        <authorList>
            <person name="Harrop T.W.R."/>
            <person name="Guhlin J."/>
            <person name="McLaughlin G.M."/>
            <person name="Permina E."/>
            <person name="Stockwell P."/>
            <person name="Gilligan J."/>
            <person name="Le Lec M.F."/>
            <person name="Gruber M.A.M."/>
            <person name="Quinn O."/>
            <person name="Lovegrove M."/>
            <person name="Duncan E.J."/>
            <person name="Remnant E.J."/>
            <person name="Van Eeckhoven J."/>
            <person name="Graham B."/>
            <person name="Knapp R.A."/>
            <person name="Langford K.W."/>
            <person name="Kronenberg Z."/>
            <person name="Press M.O."/>
            <person name="Eacker S.M."/>
            <person name="Wilson-Rankin E.E."/>
            <person name="Purcell J."/>
            <person name="Lester P.J."/>
            <person name="Dearden P.K."/>
        </authorList>
    </citation>
    <scope>NUCLEOTIDE SEQUENCE</scope>
    <source>
        <strain evidence="6">Marl-1</strain>
    </source>
</reference>
<organism evidence="6 7">
    <name type="scientific">Vespula vulgaris</name>
    <name type="common">Yellow jacket</name>
    <name type="synonym">Wasp</name>
    <dbReference type="NCBI Taxonomy" id="7454"/>
    <lineage>
        <taxon>Eukaryota</taxon>
        <taxon>Metazoa</taxon>
        <taxon>Ecdysozoa</taxon>
        <taxon>Arthropoda</taxon>
        <taxon>Hexapoda</taxon>
        <taxon>Insecta</taxon>
        <taxon>Pterygota</taxon>
        <taxon>Neoptera</taxon>
        <taxon>Endopterygota</taxon>
        <taxon>Hymenoptera</taxon>
        <taxon>Apocrita</taxon>
        <taxon>Aculeata</taxon>
        <taxon>Vespoidea</taxon>
        <taxon>Vespidae</taxon>
        <taxon>Vespinae</taxon>
        <taxon>Vespula</taxon>
    </lineage>
</organism>
<dbReference type="PANTHER" id="PTHR23291">
    <property type="entry name" value="BAX INHIBITOR-RELATED"/>
    <property type="match status" value="1"/>
</dbReference>
<evidence type="ECO:0000313" key="6">
    <source>
        <dbReference type="EMBL" id="KAF7383366.1"/>
    </source>
</evidence>
<keyword evidence="3 5" id="KW-1133">Transmembrane helix</keyword>
<proteinExistence type="inferred from homology"/>
<dbReference type="Pfam" id="PF01027">
    <property type="entry name" value="Bax1-I"/>
    <property type="match status" value="1"/>
</dbReference>
<feature type="transmembrane region" description="Helical" evidence="5">
    <location>
        <begin position="182"/>
        <end position="203"/>
    </location>
</feature>
<evidence type="ECO:0000256" key="3">
    <source>
        <dbReference type="ARBA" id="ARBA00022989"/>
    </source>
</evidence>
<keyword evidence="7" id="KW-1185">Reference proteome</keyword>
<evidence type="ECO:0000256" key="1">
    <source>
        <dbReference type="ARBA" id="ARBA00004141"/>
    </source>
</evidence>
<dbReference type="AlphaFoldDB" id="A0A834J986"/>
<dbReference type="InterPro" id="IPR035871">
    <property type="entry name" value="GHITM"/>
</dbReference>
<feature type="transmembrane region" description="Helical" evidence="5">
    <location>
        <begin position="119"/>
        <end position="143"/>
    </location>
</feature>
<evidence type="ECO:0000313" key="7">
    <source>
        <dbReference type="Proteomes" id="UP000614350"/>
    </source>
</evidence>
<keyword evidence="2 5" id="KW-0812">Transmembrane</keyword>
<dbReference type="EMBL" id="JACSEA010000017">
    <property type="protein sequence ID" value="KAF7383366.1"/>
    <property type="molecule type" value="Genomic_DNA"/>
</dbReference>
<dbReference type="CDD" id="cd10431">
    <property type="entry name" value="GHITM"/>
    <property type="match status" value="1"/>
</dbReference>
<sequence>MMLARVCRAGLSPTLVSLIKTPVVPKPTLTKIQPSRLFANDGRTAFTRTARRNQTIAEKLTKPATETPFNVGKVVLAGASAFGLGSLCYYGLGLDSKAGAIDQVHFWPQYVRDRIRTTYMYFGGSVLITAASAVLCLRSPAVMNLVTRQGWLAVIGTMIAMIGSGMVAQSIPYKEGLGMKQLAWMVHTGVIGAVIAPICFLGGPLLTRAALYTSGIIGGLSTVAMCAPSDKFLKMAGPLSIGLGVVFVSSLGTLFLPPTTALGASLYSLSIYGGLILFSMFLLYDTQHIIRSAQVHPVHHDESIRPYDPIKNAISIYLDTLNIFLRVLTLLSSGGSNRRK</sequence>
<accession>A0A834J986</accession>
<gene>
    <name evidence="6" type="ORF">HZH66_012716</name>
</gene>
<evidence type="ECO:0008006" key="8">
    <source>
        <dbReference type="Google" id="ProtNLM"/>
    </source>
</evidence>
<feature type="transmembrane region" description="Helical" evidence="5">
    <location>
        <begin position="264"/>
        <end position="284"/>
    </location>
</feature>
<evidence type="ECO:0000256" key="2">
    <source>
        <dbReference type="ARBA" id="ARBA00022692"/>
    </source>
</evidence>
<protein>
    <recommendedName>
        <fullName evidence="8">Growth hormone-inducible transmembrane protein</fullName>
    </recommendedName>
</protein>